<dbReference type="InterPro" id="IPR011711">
    <property type="entry name" value="GntR_C"/>
</dbReference>
<keyword evidence="1" id="KW-0805">Transcription regulation</keyword>
<evidence type="ECO:0000256" key="3">
    <source>
        <dbReference type="ARBA" id="ARBA00023163"/>
    </source>
</evidence>
<dbReference type="Pfam" id="PF07729">
    <property type="entry name" value="FCD"/>
    <property type="match status" value="1"/>
</dbReference>
<protein>
    <submittedName>
        <fullName evidence="5">FadR family transcriptional regulator</fullName>
    </submittedName>
</protein>
<dbReference type="PROSITE" id="PS50949">
    <property type="entry name" value="HTH_GNTR"/>
    <property type="match status" value="1"/>
</dbReference>
<dbReference type="SMART" id="SM00895">
    <property type="entry name" value="FCD"/>
    <property type="match status" value="1"/>
</dbReference>
<evidence type="ECO:0000313" key="5">
    <source>
        <dbReference type="EMBL" id="MBE9373667.1"/>
    </source>
</evidence>
<keyword evidence="3" id="KW-0804">Transcription</keyword>
<dbReference type="GO" id="GO:0003677">
    <property type="term" value="F:DNA binding"/>
    <property type="evidence" value="ECO:0007669"/>
    <property type="project" value="UniProtKB-KW"/>
</dbReference>
<gene>
    <name evidence="5" type="ORF">IQ251_04300</name>
</gene>
<accession>A0A929B5P4</accession>
<dbReference type="SMART" id="SM00345">
    <property type="entry name" value="HTH_GNTR"/>
    <property type="match status" value="1"/>
</dbReference>
<reference evidence="5" key="1">
    <citation type="submission" date="2020-10" db="EMBL/GenBank/DDBJ databases">
        <title>Diversity and distribution of actinomycetes associated with coral in the coast of Hainan.</title>
        <authorList>
            <person name="Li F."/>
        </authorList>
    </citation>
    <scope>NUCLEOTIDE SEQUENCE</scope>
    <source>
        <strain evidence="5">HNM0983</strain>
    </source>
</reference>
<dbReference type="Pfam" id="PF00392">
    <property type="entry name" value="GntR"/>
    <property type="match status" value="1"/>
</dbReference>
<dbReference type="Proteomes" id="UP000598360">
    <property type="component" value="Unassembled WGS sequence"/>
</dbReference>
<dbReference type="PRINTS" id="PR00035">
    <property type="entry name" value="HTHGNTR"/>
</dbReference>
<organism evidence="5 6">
    <name type="scientific">Saccharopolyspora montiporae</name>
    <dbReference type="NCBI Taxonomy" id="2781240"/>
    <lineage>
        <taxon>Bacteria</taxon>
        <taxon>Bacillati</taxon>
        <taxon>Actinomycetota</taxon>
        <taxon>Actinomycetes</taxon>
        <taxon>Pseudonocardiales</taxon>
        <taxon>Pseudonocardiaceae</taxon>
        <taxon>Saccharopolyspora</taxon>
    </lineage>
</organism>
<dbReference type="SUPFAM" id="SSF48008">
    <property type="entry name" value="GntR ligand-binding domain-like"/>
    <property type="match status" value="1"/>
</dbReference>
<dbReference type="InterPro" id="IPR036388">
    <property type="entry name" value="WH-like_DNA-bd_sf"/>
</dbReference>
<evidence type="ECO:0000256" key="2">
    <source>
        <dbReference type="ARBA" id="ARBA00023125"/>
    </source>
</evidence>
<evidence type="ECO:0000256" key="1">
    <source>
        <dbReference type="ARBA" id="ARBA00023015"/>
    </source>
</evidence>
<evidence type="ECO:0000259" key="4">
    <source>
        <dbReference type="PROSITE" id="PS50949"/>
    </source>
</evidence>
<name>A0A929B5P4_9PSEU</name>
<feature type="domain" description="HTH gntR-type" evidence="4">
    <location>
        <begin position="1"/>
        <end position="69"/>
    </location>
</feature>
<dbReference type="Gene3D" id="1.20.120.530">
    <property type="entry name" value="GntR ligand-binding domain-like"/>
    <property type="match status" value="1"/>
</dbReference>
<dbReference type="AlphaFoldDB" id="A0A929B5P4"/>
<evidence type="ECO:0000313" key="6">
    <source>
        <dbReference type="Proteomes" id="UP000598360"/>
    </source>
</evidence>
<dbReference type="InterPro" id="IPR008920">
    <property type="entry name" value="TF_FadR/GntR_C"/>
</dbReference>
<dbReference type="Gene3D" id="1.10.10.10">
    <property type="entry name" value="Winged helix-like DNA-binding domain superfamily/Winged helix DNA-binding domain"/>
    <property type="match status" value="1"/>
</dbReference>
<dbReference type="InterPro" id="IPR036390">
    <property type="entry name" value="WH_DNA-bd_sf"/>
</dbReference>
<dbReference type="InterPro" id="IPR000524">
    <property type="entry name" value="Tscrpt_reg_HTH_GntR"/>
</dbReference>
<dbReference type="GO" id="GO:0003700">
    <property type="term" value="F:DNA-binding transcription factor activity"/>
    <property type="evidence" value="ECO:0007669"/>
    <property type="project" value="InterPro"/>
</dbReference>
<sequence length="232" mass="25229">MSLPEELAERLLSAIIDGTHAPGNALPAEGELAEQYAVSRLTVREAVTSLRVQGIVRIQRGRGTFVNPPAQWTALDPLIRAAAAAPRSSRLVSTSLIEARRLIEVGAIELAASKRTEDDLVQLRGLLGDMREAVHACDVDLFVDADIGFHDTIIRASGNAFIPLMFEPFGRLLVEGRRETSAVAEIRAHALDHHTRILQALEAGSPDRARAAMEEHLQQTAHDLHAHVLGDD</sequence>
<dbReference type="SUPFAM" id="SSF46785">
    <property type="entry name" value="Winged helix' DNA-binding domain"/>
    <property type="match status" value="1"/>
</dbReference>
<keyword evidence="2" id="KW-0238">DNA-binding</keyword>
<comment type="caution">
    <text evidence="5">The sequence shown here is derived from an EMBL/GenBank/DDBJ whole genome shotgun (WGS) entry which is preliminary data.</text>
</comment>
<keyword evidence="6" id="KW-1185">Reference proteome</keyword>
<dbReference type="PANTHER" id="PTHR43537:SF5">
    <property type="entry name" value="UXU OPERON TRANSCRIPTIONAL REGULATOR"/>
    <property type="match status" value="1"/>
</dbReference>
<dbReference type="CDD" id="cd07377">
    <property type="entry name" value="WHTH_GntR"/>
    <property type="match status" value="1"/>
</dbReference>
<dbReference type="PANTHER" id="PTHR43537">
    <property type="entry name" value="TRANSCRIPTIONAL REGULATOR, GNTR FAMILY"/>
    <property type="match status" value="1"/>
</dbReference>
<proteinExistence type="predicted"/>
<dbReference type="EMBL" id="JADEYC010000007">
    <property type="protein sequence ID" value="MBE9373667.1"/>
    <property type="molecule type" value="Genomic_DNA"/>
</dbReference>
<dbReference type="RefSeq" id="WP_193927111.1">
    <property type="nucleotide sequence ID" value="NZ_JADEYC010000007.1"/>
</dbReference>